<dbReference type="GO" id="GO:0051920">
    <property type="term" value="F:peroxiredoxin activity"/>
    <property type="evidence" value="ECO:0007669"/>
    <property type="project" value="InterPro"/>
</dbReference>
<keyword evidence="1 2" id="KW-0560">Oxidoreductase</keyword>
<dbReference type="AlphaFoldDB" id="A0AAD7XG89"/>
<keyword evidence="6" id="KW-1185">Reference proteome</keyword>
<dbReference type="PIRSF" id="PIRSF000239">
    <property type="entry name" value="AHPC"/>
    <property type="match status" value="1"/>
</dbReference>
<protein>
    <recommendedName>
        <fullName evidence="4">Peroxiredoxin C-terminal domain-containing protein</fullName>
    </recommendedName>
</protein>
<reference evidence="5" key="1">
    <citation type="submission" date="2023-01" db="EMBL/GenBank/DDBJ databases">
        <title>Metagenome sequencing of chrysophaentin producing Chrysophaeum taylorii.</title>
        <authorList>
            <person name="Davison J."/>
            <person name="Bewley C."/>
        </authorList>
    </citation>
    <scope>NUCLEOTIDE SEQUENCE</scope>
    <source>
        <strain evidence="5">NIES-1699</strain>
    </source>
</reference>
<evidence type="ECO:0000256" key="2">
    <source>
        <dbReference type="PIRNR" id="PIRNR000239"/>
    </source>
</evidence>
<comment type="function">
    <text evidence="2">Thiol-specific peroxidase that catalyzes the reduction of hydrogen peroxide and organic hydroperoxides to water and alcohols, respectively.</text>
</comment>
<dbReference type="Pfam" id="PF10417">
    <property type="entry name" value="1-cysPrx_C"/>
    <property type="match status" value="1"/>
</dbReference>
<gene>
    <name evidence="5" type="ORF">CTAYLR_007399</name>
</gene>
<feature type="domain" description="Peroxiredoxin C-terminal" evidence="4">
    <location>
        <begin position="146"/>
        <end position="173"/>
    </location>
</feature>
<organism evidence="5 6">
    <name type="scientific">Chrysophaeum taylorii</name>
    <dbReference type="NCBI Taxonomy" id="2483200"/>
    <lineage>
        <taxon>Eukaryota</taxon>
        <taxon>Sar</taxon>
        <taxon>Stramenopiles</taxon>
        <taxon>Ochrophyta</taxon>
        <taxon>Pelagophyceae</taxon>
        <taxon>Pelagomonadales</taxon>
        <taxon>Pelagomonadaceae</taxon>
        <taxon>Chrysophaeum</taxon>
    </lineage>
</organism>
<sequence length="209" mass="22843">MLSLGESFPDVACETTTIGPIRSLHSEFARSSWVLFVCAGPDGVTLTELGELERTREDFEKRRVKIFVLACGGGEAWPADVHAATGYNLTFPLITDANLEKSVGAPRAYYFVGPDARVRLVWSFPATTGVSSFEILRCFDSLARAERKLATPVNWVPGRDVLLVPEVDSEEALPEWPQGIRTISLPSGSAALRLTPDPLDDDSDPPPRQ</sequence>
<feature type="compositionally biased region" description="Acidic residues" evidence="3">
    <location>
        <begin position="198"/>
        <end position="209"/>
    </location>
</feature>
<evidence type="ECO:0000256" key="3">
    <source>
        <dbReference type="SAM" id="MobiDB-lite"/>
    </source>
</evidence>
<evidence type="ECO:0000313" key="5">
    <source>
        <dbReference type="EMBL" id="KAJ8598138.1"/>
    </source>
</evidence>
<dbReference type="InterPro" id="IPR019479">
    <property type="entry name" value="Peroxiredoxin_C"/>
</dbReference>
<proteinExistence type="inferred from homology"/>
<keyword evidence="2" id="KW-0575">Peroxidase</keyword>
<keyword evidence="2" id="KW-0049">Antioxidant</keyword>
<dbReference type="Gene3D" id="3.30.1020.10">
    <property type="entry name" value="Antioxidant, Horf6, Chain A, domain2"/>
    <property type="match status" value="1"/>
</dbReference>
<dbReference type="Proteomes" id="UP001230188">
    <property type="component" value="Unassembled WGS sequence"/>
</dbReference>
<evidence type="ECO:0000259" key="4">
    <source>
        <dbReference type="Pfam" id="PF10417"/>
    </source>
</evidence>
<comment type="similarity">
    <text evidence="2">Belongs to the peroxiredoxin family.</text>
</comment>
<dbReference type="EMBL" id="JAQMWT010000686">
    <property type="protein sequence ID" value="KAJ8598138.1"/>
    <property type="molecule type" value="Genomic_DNA"/>
</dbReference>
<dbReference type="Gene3D" id="3.40.30.10">
    <property type="entry name" value="Glutaredoxin"/>
    <property type="match status" value="1"/>
</dbReference>
<evidence type="ECO:0000313" key="6">
    <source>
        <dbReference type="Proteomes" id="UP001230188"/>
    </source>
</evidence>
<dbReference type="InterPro" id="IPR036249">
    <property type="entry name" value="Thioredoxin-like_sf"/>
</dbReference>
<name>A0AAD7XG89_9STRA</name>
<dbReference type="SUPFAM" id="SSF52833">
    <property type="entry name" value="Thioredoxin-like"/>
    <property type="match status" value="1"/>
</dbReference>
<keyword evidence="2" id="KW-0676">Redox-active center</keyword>
<dbReference type="InterPro" id="IPR024706">
    <property type="entry name" value="Peroxiredoxin_AhpC-typ"/>
</dbReference>
<evidence type="ECO:0000256" key="1">
    <source>
        <dbReference type="ARBA" id="ARBA00023002"/>
    </source>
</evidence>
<accession>A0AAD7XG89</accession>
<comment type="caution">
    <text evidence="5">The sequence shown here is derived from an EMBL/GenBank/DDBJ whole genome shotgun (WGS) entry which is preliminary data.</text>
</comment>
<feature type="region of interest" description="Disordered" evidence="3">
    <location>
        <begin position="187"/>
        <end position="209"/>
    </location>
</feature>